<dbReference type="InterPro" id="IPR054577">
    <property type="entry name" value="OBP47-like_dom"/>
</dbReference>
<feature type="chain" id="PRO_5005788035" evidence="5">
    <location>
        <begin position="23"/>
        <end position="406"/>
    </location>
</feature>
<feature type="domain" description="OBP47-like" evidence="6">
    <location>
        <begin position="72"/>
        <end position="190"/>
    </location>
</feature>
<dbReference type="InterPro" id="IPR052295">
    <property type="entry name" value="Odorant-binding_protein"/>
</dbReference>
<organism evidence="7 8">
    <name type="scientific">Drosophila busckii</name>
    <name type="common">Fruit fly</name>
    <dbReference type="NCBI Taxonomy" id="30019"/>
    <lineage>
        <taxon>Eukaryota</taxon>
        <taxon>Metazoa</taxon>
        <taxon>Ecdysozoa</taxon>
        <taxon>Arthropoda</taxon>
        <taxon>Hexapoda</taxon>
        <taxon>Insecta</taxon>
        <taxon>Pterygota</taxon>
        <taxon>Neoptera</taxon>
        <taxon>Endopterygota</taxon>
        <taxon>Diptera</taxon>
        <taxon>Brachycera</taxon>
        <taxon>Muscomorpha</taxon>
        <taxon>Ephydroidea</taxon>
        <taxon>Drosophilidae</taxon>
        <taxon>Drosophila</taxon>
    </lineage>
</organism>
<keyword evidence="3" id="KW-0964">Secreted</keyword>
<dbReference type="Proteomes" id="UP000494163">
    <property type="component" value="Chromosome 2R"/>
</dbReference>
<dbReference type="Pfam" id="PF22651">
    <property type="entry name" value="OBP47_like"/>
    <property type="match status" value="2"/>
</dbReference>
<dbReference type="InterPro" id="IPR036728">
    <property type="entry name" value="PBP_GOBP_sf"/>
</dbReference>
<keyword evidence="4" id="KW-0812">Transmembrane</keyword>
<evidence type="ECO:0000256" key="1">
    <source>
        <dbReference type="ARBA" id="ARBA00004613"/>
    </source>
</evidence>
<dbReference type="PANTHER" id="PTHR21066:SF15">
    <property type="entry name" value="GH25962P-RELATED"/>
    <property type="match status" value="1"/>
</dbReference>
<accession>A0A0M3QVE5</accession>
<evidence type="ECO:0000259" key="6">
    <source>
        <dbReference type="Pfam" id="PF22651"/>
    </source>
</evidence>
<dbReference type="SMR" id="A0A0M3QVE5"/>
<sequence length="406" mass="46593">MWINSIYLAVILLCLLVTALLGSKVNCHDKERIREDHIHFCCKHPDGHNDVTEKCAKQTNFKLPSPKEEAPEDVTVDEVMDATCWAKCVFDNYKFLKNDTLDMQAVRNHYKTVHKLDPEYESEMIAAFDQCHSKAEKATSDFLENPLMKAFAVQKVNSCKPISAIILSCVIYHFFHSCPRNRWSNTTECVETLDFATRVVNMWVNSIYLAVILLCLLVTTLSGSRVNCHDKERIREDHIHLCCKHPDGHNVITETCAKQTKFNLPSSKEEAPEDLAAGDVMNGTCWAKCVFDNYKFLNHDALDMQVVRNHYKTFHQLDPEYESEMIAAFDQCHSKAEKAISDFLSTRVLSYTIGKIHNCKPMAAIILSCVIFHFFHSCPRSRWSNTTECMETLDFAKKCKRVLQTM</sequence>
<evidence type="ECO:0000256" key="4">
    <source>
        <dbReference type="SAM" id="Phobius"/>
    </source>
</evidence>
<gene>
    <name evidence="7" type="ORF">Dbus_chr2Rg1858</name>
</gene>
<comment type="subcellular location">
    <subcellularLocation>
        <location evidence="1">Secreted</location>
    </subcellularLocation>
</comment>
<evidence type="ECO:0000256" key="5">
    <source>
        <dbReference type="SAM" id="SignalP"/>
    </source>
</evidence>
<dbReference type="GO" id="GO:0005549">
    <property type="term" value="F:odorant binding"/>
    <property type="evidence" value="ECO:0007669"/>
    <property type="project" value="InterPro"/>
</dbReference>
<evidence type="ECO:0000256" key="3">
    <source>
        <dbReference type="ARBA" id="ARBA00022525"/>
    </source>
</evidence>
<feature type="transmembrane region" description="Helical" evidence="4">
    <location>
        <begin position="202"/>
        <end position="223"/>
    </location>
</feature>
<comment type="similarity">
    <text evidence="2">Belongs to the PBP/GOBP family.</text>
</comment>
<feature type="domain" description="OBP47-like" evidence="6">
    <location>
        <begin position="272"/>
        <end position="391"/>
    </location>
</feature>
<dbReference type="AlphaFoldDB" id="A0A0M3QVE5"/>
<dbReference type="OrthoDB" id="8007127at2759"/>
<protein>
    <submittedName>
        <fullName evidence="7">Obp58c</fullName>
    </submittedName>
</protein>
<keyword evidence="4" id="KW-0472">Membrane</keyword>
<reference evidence="7 8" key="1">
    <citation type="submission" date="2015-08" db="EMBL/GenBank/DDBJ databases">
        <title>Ancestral chromatin configuration constrains chromatin evolution on differentiating sex chromosomes in Drosophila.</title>
        <authorList>
            <person name="Zhou Q."/>
            <person name="Bachtrog D."/>
        </authorList>
    </citation>
    <scope>NUCLEOTIDE SEQUENCE [LARGE SCALE GENOMIC DNA]</scope>
    <source>
        <tissue evidence="7">Whole larvae</tissue>
    </source>
</reference>
<proteinExistence type="inferred from homology"/>
<keyword evidence="4" id="KW-1133">Transmembrane helix</keyword>
<keyword evidence="8" id="KW-1185">Reference proteome</keyword>
<evidence type="ECO:0000256" key="2">
    <source>
        <dbReference type="ARBA" id="ARBA00008098"/>
    </source>
</evidence>
<feature type="signal peptide" evidence="5">
    <location>
        <begin position="1"/>
        <end position="22"/>
    </location>
</feature>
<name>A0A0M3QVE5_DROBS</name>
<dbReference type="SUPFAM" id="SSF47565">
    <property type="entry name" value="Insect pheromone/odorant-binding proteins"/>
    <property type="match status" value="1"/>
</dbReference>
<evidence type="ECO:0000313" key="8">
    <source>
        <dbReference type="Proteomes" id="UP000494163"/>
    </source>
</evidence>
<keyword evidence="5" id="KW-0732">Signal</keyword>
<dbReference type="PANTHER" id="PTHR21066">
    <property type="entry name" value="ODORANT-BINDING PROTEIN 59A-RELATED"/>
    <property type="match status" value="1"/>
</dbReference>
<evidence type="ECO:0000313" key="7">
    <source>
        <dbReference type="EMBL" id="ALC42279.1"/>
    </source>
</evidence>
<dbReference type="EMBL" id="CP012524">
    <property type="protein sequence ID" value="ALC42279.1"/>
    <property type="molecule type" value="Genomic_DNA"/>
</dbReference>
<dbReference type="GO" id="GO:0005576">
    <property type="term" value="C:extracellular region"/>
    <property type="evidence" value="ECO:0007669"/>
    <property type="project" value="UniProtKB-SubCell"/>
</dbReference>
<dbReference type="Gene3D" id="1.10.238.270">
    <property type="match status" value="2"/>
</dbReference>